<feature type="compositionally biased region" description="Polar residues" evidence="1">
    <location>
        <begin position="402"/>
        <end position="423"/>
    </location>
</feature>
<name>A0A9P6FZ75_9FUNG</name>
<proteinExistence type="predicted"/>
<gene>
    <name evidence="2" type="ORF">BGW38_006067</name>
</gene>
<evidence type="ECO:0000313" key="2">
    <source>
        <dbReference type="EMBL" id="KAF9584542.1"/>
    </source>
</evidence>
<reference evidence="2" key="1">
    <citation type="journal article" date="2020" name="Fungal Divers.">
        <title>Resolving the Mortierellaceae phylogeny through synthesis of multi-gene phylogenetics and phylogenomics.</title>
        <authorList>
            <person name="Vandepol N."/>
            <person name="Liber J."/>
            <person name="Desiro A."/>
            <person name="Na H."/>
            <person name="Kennedy M."/>
            <person name="Barry K."/>
            <person name="Grigoriev I.V."/>
            <person name="Miller A.N."/>
            <person name="O'Donnell K."/>
            <person name="Stajich J.E."/>
            <person name="Bonito G."/>
        </authorList>
    </citation>
    <scope>NUCLEOTIDE SEQUENCE</scope>
    <source>
        <strain evidence="2">KOD1015</strain>
    </source>
</reference>
<feature type="compositionally biased region" description="Basic and acidic residues" evidence="1">
    <location>
        <begin position="321"/>
        <end position="346"/>
    </location>
</feature>
<dbReference type="EMBL" id="JAABOA010000387">
    <property type="protein sequence ID" value="KAF9584542.1"/>
    <property type="molecule type" value="Genomic_DNA"/>
</dbReference>
<dbReference type="InterPro" id="IPR009836">
    <property type="entry name" value="GRDP-like"/>
</dbReference>
<organism evidence="2 3">
    <name type="scientific">Lunasporangiospora selenospora</name>
    <dbReference type="NCBI Taxonomy" id="979761"/>
    <lineage>
        <taxon>Eukaryota</taxon>
        <taxon>Fungi</taxon>
        <taxon>Fungi incertae sedis</taxon>
        <taxon>Mucoromycota</taxon>
        <taxon>Mortierellomycotina</taxon>
        <taxon>Mortierellomycetes</taxon>
        <taxon>Mortierellales</taxon>
        <taxon>Mortierellaceae</taxon>
        <taxon>Lunasporangiospora</taxon>
    </lineage>
</organism>
<dbReference type="AlphaFoldDB" id="A0A9P6FZ75"/>
<sequence>MFAVQCLWCGVENVMDSPTFIKFRIDNDPIECGGCESQCSLETLSSKRFWDGIGAYRADPSILLVGSLLSPWTGTPDALTAQREHHHLFFHPRIQFGLDQASFSLNCTWPKIIQAFQGMGPDQYYGIRPTTIPRIISSYRGLVDDRLSMDLVAGALRQRDFQRAMMVTGGQAWCHPDVLDRMLERYKMFMLVSRAESKHGGGAPGQHALVPTLDIDLAWHTHMLSPAHYRQYQLVHYGRVLNHDDTVQATSAMTKQDFVRTAELWHDVFHEQYSSQLSGQFLWTPGKVCASVCCPPYGAYLAWKSWRSKRKVKKMAKKQQQKREEQAKKRAQRESTLDSNVEKDQETGTQGGDHVHSNGSTVLVLEKDQQEQRASMETQEGIEDIKGKGRCVESLPMTEVSTVGAESSTSGANRATTKASDTRSIPPRSMTPALGLDGRLSNWNSDPKGLDGQALCSSGACIMSTWNEVQELSPFVELQQHQRELRTQRT</sequence>
<dbReference type="Pfam" id="PF07173">
    <property type="entry name" value="GRDP-like"/>
    <property type="match status" value="1"/>
</dbReference>
<dbReference type="Proteomes" id="UP000780801">
    <property type="component" value="Unassembled WGS sequence"/>
</dbReference>
<keyword evidence="3" id="KW-1185">Reference proteome</keyword>
<dbReference type="PANTHER" id="PTHR34365">
    <property type="entry name" value="ENOLASE (DUF1399)"/>
    <property type="match status" value="1"/>
</dbReference>
<comment type="caution">
    <text evidence="2">The sequence shown here is derived from an EMBL/GenBank/DDBJ whole genome shotgun (WGS) entry which is preliminary data.</text>
</comment>
<accession>A0A9P6FZ75</accession>
<dbReference type="PANTHER" id="PTHR34365:SF7">
    <property type="entry name" value="GLYCINE-RICH DOMAIN-CONTAINING PROTEIN 1"/>
    <property type="match status" value="1"/>
</dbReference>
<protein>
    <submittedName>
        <fullName evidence="2">Uncharacterized protein</fullName>
    </submittedName>
</protein>
<evidence type="ECO:0000313" key="3">
    <source>
        <dbReference type="Proteomes" id="UP000780801"/>
    </source>
</evidence>
<dbReference type="OrthoDB" id="2684236at2759"/>
<feature type="region of interest" description="Disordered" evidence="1">
    <location>
        <begin position="313"/>
        <end position="359"/>
    </location>
</feature>
<feature type="region of interest" description="Disordered" evidence="1">
    <location>
        <begin position="402"/>
        <end position="430"/>
    </location>
</feature>
<evidence type="ECO:0000256" key="1">
    <source>
        <dbReference type="SAM" id="MobiDB-lite"/>
    </source>
</evidence>